<proteinExistence type="predicted"/>
<organism evidence="1 2">
    <name type="scientific">Maribellus luteus</name>
    <dbReference type="NCBI Taxonomy" id="2305463"/>
    <lineage>
        <taxon>Bacteria</taxon>
        <taxon>Pseudomonadati</taxon>
        <taxon>Bacteroidota</taxon>
        <taxon>Bacteroidia</taxon>
        <taxon>Marinilabiliales</taxon>
        <taxon>Prolixibacteraceae</taxon>
        <taxon>Maribellus</taxon>
    </lineage>
</organism>
<gene>
    <name evidence="1" type="ORF">D1614_21535</name>
</gene>
<name>A0A399SV67_9BACT</name>
<reference evidence="1 2" key="1">
    <citation type="submission" date="2018-08" db="EMBL/GenBank/DDBJ databases">
        <title>Pallidiluteibacterium maritimus gen. nov., sp. nov., isolated from coastal sediment.</title>
        <authorList>
            <person name="Zhou L.Y."/>
        </authorList>
    </citation>
    <scope>NUCLEOTIDE SEQUENCE [LARGE SCALE GENOMIC DNA]</scope>
    <source>
        <strain evidence="1 2">XSD2</strain>
    </source>
</reference>
<keyword evidence="2" id="KW-1185">Reference proteome</keyword>
<protein>
    <submittedName>
        <fullName evidence="1">Uncharacterized protein</fullName>
    </submittedName>
</protein>
<evidence type="ECO:0000313" key="2">
    <source>
        <dbReference type="Proteomes" id="UP000265926"/>
    </source>
</evidence>
<dbReference type="AlphaFoldDB" id="A0A399SV67"/>
<evidence type="ECO:0000313" key="1">
    <source>
        <dbReference type="EMBL" id="RIJ45893.1"/>
    </source>
</evidence>
<dbReference type="Proteomes" id="UP000265926">
    <property type="component" value="Unassembled WGS sequence"/>
</dbReference>
<accession>A0A399SV67</accession>
<comment type="caution">
    <text evidence="1">The sequence shown here is derived from an EMBL/GenBank/DDBJ whole genome shotgun (WGS) entry which is preliminary data.</text>
</comment>
<sequence>MKPKIIPAAFGTSSLPQTAYCPQNLFNAQPTRMRNYVYFRKQKRIITQYIENSACQYKTQIRLAF</sequence>
<dbReference type="EMBL" id="QWGR01000019">
    <property type="protein sequence ID" value="RIJ45893.1"/>
    <property type="molecule type" value="Genomic_DNA"/>
</dbReference>